<accession>A0A5B7EA12</accession>
<organism evidence="1 2">
    <name type="scientific">Portunus trituberculatus</name>
    <name type="common">Swimming crab</name>
    <name type="synonym">Neptunus trituberculatus</name>
    <dbReference type="NCBI Taxonomy" id="210409"/>
    <lineage>
        <taxon>Eukaryota</taxon>
        <taxon>Metazoa</taxon>
        <taxon>Ecdysozoa</taxon>
        <taxon>Arthropoda</taxon>
        <taxon>Crustacea</taxon>
        <taxon>Multicrustacea</taxon>
        <taxon>Malacostraca</taxon>
        <taxon>Eumalacostraca</taxon>
        <taxon>Eucarida</taxon>
        <taxon>Decapoda</taxon>
        <taxon>Pleocyemata</taxon>
        <taxon>Brachyura</taxon>
        <taxon>Eubrachyura</taxon>
        <taxon>Portunoidea</taxon>
        <taxon>Portunidae</taxon>
        <taxon>Portuninae</taxon>
        <taxon>Portunus</taxon>
    </lineage>
</organism>
<evidence type="ECO:0000313" key="2">
    <source>
        <dbReference type="Proteomes" id="UP000324222"/>
    </source>
</evidence>
<dbReference type="Proteomes" id="UP000324222">
    <property type="component" value="Unassembled WGS sequence"/>
</dbReference>
<reference evidence="1 2" key="1">
    <citation type="submission" date="2019-05" db="EMBL/GenBank/DDBJ databases">
        <title>Another draft genome of Portunus trituberculatus and its Hox gene families provides insights of decapod evolution.</title>
        <authorList>
            <person name="Jeong J.-H."/>
            <person name="Song I."/>
            <person name="Kim S."/>
            <person name="Choi T."/>
            <person name="Kim D."/>
            <person name="Ryu S."/>
            <person name="Kim W."/>
        </authorList>
    </citation>
    <scope>NUCLEOTIDE SEQUENCE [LARGE SCALE GENOMIC DNA]</scope>
    <source>
        <tissue evidence="1">Muscle</tissue>
    </source>
</reference>
<proteinExistence type="predicted"/>
<protein>
    <submittedName>
        <fullName evidence="1">Uncharacterized protein</fullName>
    </submittedName>
</protein>
<dbReference type="EMBL" id="VSRR010002210">
    <property type="protein sequence ID" value="MPC30197.1"/>
    <property type="molecule type" value="Genomic_DNA"/>
</dbReference>
<gene>
    <name evidence="1" type="ORF">E2C01_023456</name>
</gene>
<sequence>MLSLLYTSATGSGAPVGWHDPRLAPPRRAAVARRRLPLGRLGTVFVEASCYCGHMTTYFSQTILLYLVSSSRGSQWRTLTVCL</sequence>
<dbReference type="AlphaFoldDB" id="A0A5B7EA12"/>
<comment type="caution">
    <text evidence="1">The sequence shown here is derived from an EMBL/GenBank/DDBJ whole genome shotgun (WGS) entry which is preliminary data.</text>
</comment>
<name>A0A5B7EA12_PORTR</name>
<keyword evidence="2" id="KW-1185">Reference proteome</keyword>
<evidence type="ECO:0000313" key="1">
    <source>
        <dbReference type="EMBL" id="MPC30197.1"/>
    </source>
</evidence>